<feature type="region of interest" description="Disordered" evidence="3">
    <location>
        <begin position="152"/>
        <end position="190"/>
    </location>
</feature>
<keyword evidence="2" id="KW-0175">Coiled coil</keyword>
<evidence type="ECO:0000313" key="4">
    <source>
        <dbReference type="EMBL" id="GEX55058.1"/>
    </source>
</evidence>
<proteinExistence type="predicted"/>
<evidence type="ECO:0000256" key="1">
    <source>
        <dbReference type="ARBA" id="ARBA00022448"/>
    </source>
</evidence>
<feature type="coiled-coil region" evidence="2">
    <location>
        <begin position="412"/>
        <end position="473"/>
    </location>
</feature>
<protein>
    <submittedName>
        <fullName evidence="4">PIN-like protein</fullName>
    </submittedName>
</protein>
<reference evidence="4" key="1">
    <citation type="journal article" date="2019" name="Sci. Rep.">
        <title>Draft genome of Tanacetum cinerariifolium, the natural source of mosquito coil.</title>
        <authorList>
            <person name="Yamashiro T."/>
            <person name="Shiraishi A."/>
            <person name="Satake H."/>
            <person name="Nakayama K."/>
        </authorList>
    </citation>
    <scope>NUCLEOTIDE SEQUENCE</scope>
</reference>
<sequence length="583" mass="64746">MHERHAGNIGLYTRLFDFDNFRLPLSTFLVNILRHFRINISQLSVIGAAKTSRHYTLDEETYTLFLDKDGEDMDVFAFIHTPDPIKVKVVERERKDDEPRLLETAIGRTVPLFPVAPDRDFAGGGGELDINIQPVIETTDTIAEDVIPLQPMRQKKKKTAATEVGGSSHPPKKLREDHGTSSGHPITGKSRSVVQRLLDEAMLNAKVKGDPIPTLLFVTSSVSATPEREGGDHTDSVTGPNFRTISAPQRFVISSDSSHHSGANVAEAEAYSLVRKTVKPSMFAADSSFVGGADPNIGVFLILPGVNLLLVVSILSSAQIRIFERQWNDQLFTEFNMGVARQMSLSAKVRMRAEYNIKARRRLEYFVEEKNQLLKARDGEVENLKAQMLLKEAKAAKAICLRAEASNFKAVEKSLRDEVNALNERNTILENERNALEVKVTDLEAAVVSTSGLKEKLVNYEDLTERLEEFQDAQLKVVNDKFDKLYTDFVKMTLHLEERFYPHLLTTIAGPISKAIEKGMQDGLAVGITHGKEGWVLTDVVRTGPSVMAATSITIGLRGVFLHVAILQVTLPQGIVSFVFAKE</sequence>
<organism evidence="4">
    <name type="scientific">Tanacetum cinerariifolium</name>
    <name type="common">Dalmatian daisy</name>
    <name type="synonym">Chrysanthemum cinerariifolium</name>
    <dbReference type="NCBI Taxonomy" id="118510"/>
    <lineage>
        <taxon>Eukaryota</taxon>
        <taxon>Viridiplantae</taxon>
        <taxon>Streptophyta</taxon>
        <taxon>Embryophyta</taxon>
        <taxon>Tracheophyta</taxon>
        <taxon>Spermatophyta</taxon>
        <taxon>Magnoliopsida</taxon>
        <taxon>eudicotyledons</taxon>
        <taxon>Gunneridae</taxon>
        <taxon>Pentapetalae</taxon>
        <taxon>asterids</taxon>
        <taxon>campanulids</taxon>
        <taxon>Asterales</taxon>
        <taxon>Asteraceae</taxon>
        <taxon>Asteroideae</taxon>
        <taxon>Anthemideae</taxon>
        <taxon>Anthemidinae</taxon>
        <taxon>Tanacetum</taxon>
    </lineage>
</organism>
<name>A0A699H7Z3_TANCI</name>
<keyword evidence="1" id="KW-0813">Transport</keyword>
<dbReference type="PANTHER" id="PTHR31752">
    <property type="entry name" value="AUXIN EFFLUX CARRIER COMPONENT 1B-RELATED"/>
    <property type="match status" value="1"/>
</dbReference>
<dbReference type="InterPro" id="IPR051107">
    <property type="entry name" value="Auxin_Efflux_Carrier"/>
</dbReference>
<evidence type="ECO:0000256" key="2">
    <source>
        <dbReference type="SAM" id="Coils"/>
    </source>
</evidence>
<dbReference type="EMBL" id="BKCJ010115049">
    <property type="protein sequence ID" value="GEX55058.1"/>
    <property type="molecule type" value="Genomic_DNA"/>
</dbReference>
<dbReference type="AlphaFoldDB" id="A0A699H7Z3"/>
<gene>
    <name evidence="4" type="ORF">Tci_327033</name>
</gene>
<evidence type="ECO:0000256" key="3">
    <source>
        <dbReference type="SAM" id="MobiDB-lite"/>
    </source>
</evidence>
<dbReference type="GO" id="GO:0010329">
    <property type="term" value="F:auxin efflux transmembrane transporter activity"/>
    <property type="evidence" value="ECO:0007669"/>
    <property type="project" value="TreeGrafter"/>
</dbReference>
<dbReference type="GO" id="GO:0005783">
    <property type="term" value="C:endoplasmic reticulum"/>
    <property type="evidence" value="ECO:0007669"/>
    <property type="project" value="TreeGrafter"/>
</dbReference>
<dbReference type="PANTHER" id="PTHR31752:SF4">
    <property type="entry name" value="AUXIN EFFLUX CARRIER COMPONENT 2"/>
    <property type="match status" value="1"/>
</dbReference>
<comment type="caution">
    <text evidence="4">The sequence shown here is derived from an EMBL/GenBank/DDBJ whole genome shotgun (WGS) entry which is preliminary data.</text>
</comment>
<feature type="compositionally biased region" description="Polar residues" evidence="3">
    <location>
        <begin position="180"/>
        <end position="190"/>
    </location>
</feature>
<dbReference type="GO" id="GO:0009926">
    <property type="term" value="P:auxin polar transport"/>
    <property type="evidence" value="ECO:0007669"/>
    <property type="project" value="TreeGrafter"/>
</dbReference>
<accession>A0A699H7Z3</accession>
<dbReference type="GO" id="GO:0005886">
    <property type="term" value="C:plasma membrane"/>
    <property type="evidence" value="ECO:0007669"/>
    <property type="project" value="TreeGrafter"/>
</dbReference>